<evidence type="ECO:0000313" key="1">
    <source>
        <dbReference type="EMBL" id="MVN88473.1"/>
    </source>
</evidence>
<comment type="caution">
    <text evidence="1">The sequence shown here is derived from an EMBL/GenBank/DDBJ whole genome shotgun (WGS) entry which is preliminary data.</text>
</comment>
<protein>
    <submittedName>
        <fullName evidence="1">Uncharacterized protein</fullName>
    </submittedName>
</protein>
<feature type="non-terminal residue" evidence="1">
    <location>
        <position position="345"/>
    </location>
</feature>
<name>A0A7C9HTE1_9DEIO</name>
<gene>
    <name evidence="1" type="ORF">GO986_17155</name>
</gene>
<evidence type="ECO:0000313" key="2">
    <source>
        <dbReference type="Proteomes" id="UP000483286"/>
    </source>
</evidence>
<dbReference type="InterPro" id="IPR046732">
    <property type="entry name" value="DUF6624"/>
</dbReference>
<dbReference type="Pfam" id="PF20329">
    <property type="entry name" value="DUF6624"/>
    <property type="match status" value="1"/>
</dbReference>
<organism evidence="1 2">
    <name type="scientific">Deinococcus arboris</name>
    <dbReference type="NCBI Taxonomy" id="2682977"/>
    <lineage>
        <taxon>Bacteria</taxon>
        <taxon>Thermotogati</taxon>
        <taxon>Deinococcota</taxon>
        <taxon>Deinococci</taxon>
        <taxon>Deinococcales</taxon>
        <taxon>Deinococcaceae</taxon>
        <taxon>Deinococcus</taxon>
    </lineage>
</organism>
<dbReference type="EMBL" id="WQLB01000029">
    <property type="protein sequence ID" value="MVN88473.1"/>
    <property type="molecule type" value="Genomic_DNA"/>
</dbReference>
<dbReference type="Proteomes" id="UP000483286">
    <property type="component" value="Unassembled WGS sequence"/>
</dbReference>
<accession>A0A7C9HTE1</accession>
<reference evidence="1 2" key="1">
    <citation type="submission" date="2019-12" db="EMBL/GenBank/DDBJ databases">
        <title>Deinococcus sp. HMF7620 Genome sequencing and assembly.</title>
        <authorList>
            <person name="Kang H."/>
            <person name="Kim H."/>
            <person name="Joh K."/>
        </authorList>
    </citation>
    <scope>NUCLEOTIDE SEQUENCE [LARGE SCALE GENOMIC DNA]</scope>
    <source>
        <strain evidence="1 2">HMF7620</strain>
    </source>
</reference>
<proteinExistence type="predicted"/>
<sequence>MQNTINAYQIQREQMLQRSMSRAQTSTERRDAAVLRQDIDDYLRRLLSAYGWPTDLRLRATLAAALDEPEVQWCAGQAALRTAITIGERAQGARLIDQALIGLDRQQRYGTVTKVVGRWVRTVSLENAQGVDARRAAIGLPPLAQTIAELQAKLLPRPAPSGLKRTVVLRAACQPFTTQAALNTPLTRAQIDALAAEADRLVEQDQVSRKQQVGARPLSEVDTESIEWLKMVLRRFGWPSINRSEAQLATNVWLLTQHADRAPALQKCVADLIDQQQSSLREAQHLAYLTDRVRVNYGQLQVYGTQITVDVQGNAIPKPLEDGVDERRIRIGLEPIKDYLKLFEP</sequence>
<dbReference type="RefSeq" id="WP_157460533.1">
    <property type="nucleotide sequence ID" value="NZ_WQLB01000029.1"/>
</dbReference>
<dbReference type="AlphaFoldDB" id="A0A7C9HTE1"/>
<keyword evidence="2" id="KW-1185">Reference proteome</keyword>